<dbReference type="PANTHER" id="PTHR43537">
    <property type="entry name" value="TRANSCRIPTIONAL REGULATOR, GNTR FAMILY"/>
    <property type="match status" value="1"/>
</dbReference>
<dbReference type="SMART" id="SM00895">
    <property type="entry name" value="FCD"/>
    <property type="match status" value="1"/>
</dbReference>
<dbReference type="SUPFAM" id="SSF46785">
    <property type="entry name" value="Winged helix' DNA-binding domain"/>
    <property type="match status" value="1"/>
</dbReference>
<keyword evidence="3" id="KW-0804">Transcription</keyword>
<dbReference type="InterPro" id="IPR011711">
    <property type="entry name" value="GntR_C"/>
</dbReference>
<keyword evidence="2 6" id="KW-0238">DNA-binding</keyword>
<dbReference type="Gene3D" id="1.20.120.530">
    <property type="entry name" value="GntR ligand-binding domain-like"/>
    <property type="match status" value="1"/>
</dbReference>
<dbReference type="InterPro" id="IPR000524">
    <property type="entry name" value="Tscrpt_reg_HTH_GntR"/>
</dbReference>
<dbReference type="CDD" id="cd07377">
    <property type="entry name" value="WHTH_GntR"/>
    <property type="match status" value="1"/>
</dbReference>
<dbReference type="GO" id="GO:0003677">
    <property type="term" value="F:DNA binding"/>
    <property type="evidence" value="ECO:0007669"/>
    <property type="project" value="UniProtKB-KW"/>
</dbReference>
<evidence type="ECO:0000256" key="1">
    <source>
        <dbReference type="ARBA" id="ARBA00023015"/>
    </source>
</evidence>
<dbReference type="InterPro" id="IPR036390">
    <property type="entry name" value="WH_DNA-bd_sf"/>
</dbReference>
<dbReference type="Gene3D" id="1.10.10.10">
    <property type="entry name" value="Winged helix-like DNA-binding domain superfamily/Winged helix DNA-binding domain"/>
    <property type="match status" value="1"/>
</dbReference>
<dbReference type="OrthoDB" id="9784718at2"/>
<evidence type="ECO:0000313" key="7">
    <source>
        <dbReference type="Proteomes" id="UP000234498"/>
    </source>
</evidence>
<feature type="domain" description="HTH gntR-type" evidence="5">
    <location>
        <begin position="27"/>
        <end position="97"/>
    </location>
</feature>
<evidence type="ECO:0000259" key="5">
    <source>
        <dbReference type="PROSITE" id="PS50949"/>
    </source>
</evidence>
<dbReference type="Pfam" id="PF07729">
    <property type="entry name" value="FCD"/>
    <property type="match status" value="1"/>
</dbReference>
<dbReference type="GO" id="GO:0003700">
    <property type="term" value="F:DNA-binding transcription factor activity"/>
    <property type="evidence" value="ECO:0007669"/>
    <property type="project" value="InterPro"/>
</dbReference>
<name>A0A2H1I2X7_BRELN</name>
<organism evidence="6 7">
    <name type="scientific">Brevibacterium linens</name>
    <dbReference type="NCBI Taxonomy" id="1703"/>
    <lineage>
        <taxon>Bacteria</taxon>
        <taxon>Bacillati</taxon>
        <taxon>Actinomycetota</taxon>
        <taxon>Actinomycetes</taxon>
        <taxon>Micrococcales</taxon>
        <taxon>Brevibacteriaceae</taxon>
        <taxon>Brevibacterium</taxon>
    </lineage>
</organism>
<reference evidence="6 7" key="1">
    <citation type="submission" date="2017-03" db="EMBL/GenBank/DDBJ databases">
        <authorList>
            <person name="Afonso C.L."/>
            <person name="Miller P.J."/>
            <person name="Scott M.A."/>
            <person name="Spackman E."/>
            <person name="Goraichik I."/>
            <person name="Dimitrov K.M."/>
            <person name="Suarez D.L."/>
            <person name="Swayne D.E."/>
        </authorList>
    </citation>
    <scope>NUCLEOTIDE SEQUENCE [LARGE SCALE GENOMIC DNA]</scope>
    <source>
        <strain evidence="6 7">Mu101</strain>
    </source>
</reference>
<keyword evidence="1" id="KW-0805">Transcription regulation</keyword>
<dbReference type="SMART" id="SM00345">
    <property type="entry name" value="HTH_GNTR"/>
    <property type="match status" value="1"/>
</dbReference>
<dbReference type="Proteomes" id="UP000234498">
    <property type="component" value="Unassembled WGS sequence"/>
</dbReference>
<dbReference type="EMBL" id="FXZA01000002">
    <property type="protein sequence ID" value="SMX69470.1"/>
    <property type="molecule type" value="Genomic_DNA"/>
</dbReference>
<dbReference type="AlphaFoldDB" id="A0A2H1I2X7"/>
<accession>A0A2H1I2X7</accession>
<feature type="region of interest" description="Disordered" evidence="4">
    <location>
        <begin position="1"/>
        <end position="26"/>
    </location>
</feature>
<evidence type="ECO:0000313" key="6">
    <source>
        <dbReference type="EMBL" id="SMX69470.1"/>
    </source>
</evidence>
<evidence type="ECO:0000256" key="3">
    <source>
        <dbReference type="ARBA" id="ARBA00023163"/>
    </source>
</evidence>
<sequence length="248" mass="27101">MDRAEEPGGPGTAGSQPRPGGKHARGGNVFEHTIAELLRAIRLGKYLVGDKLPAERELAAQVRVSRATLRQALIELQTAGIVTSRRGRYGGTFVTRLPSADTDERIDPGELDDAVRFRLVLETAAARIVAERDLSPNEVAALTAAETDCRTVFASAEQFRVLDARFHLMIAELTHMPSLISASASTRDRVNALLDRIPFIHTNVEHSCDQHREIVDAILASDPDRAADLAAQHAEGTEKLLRGFLEQR</sequence>
<proteinExistence type="predicted"/>
<dbReference type="Pfam" id="PF00392">
    <property type="entry name" value="GntR"/>
    <property type="match status" value="1"/>
</dbReference>
<dbReference type="RefSeq" id="WP_101593852.1">
    <property type="nucleotide sequence ID" value="NZ_FXZA01000002.1"/>
</dbReference>
<protein>
    <submittedName>
        <fullName evidence="6">DNA-binding transcriptional regulator, FadR family</fullName>
    </submittedName>
</protein>
<dbReference type="InterPro" id="IPR008920">
    <property type="entry name" value="TF_FadR/GntR_C"/>
</dbReference>
<evidence type="ECO:0000256" key="4">
    <source>
        <dbReference type="SAM" id="MobiDB-lite"/>
    </source>
</evidence>
<gene>
    <name evidence="6" type="ORF">BLIN101_00760</name>
</gene>
<dbReference type="SUPFAM" id="SSF48008">
    <property type="entry name" value="GntR ligand-binding domain-like"/>
    <property type="match status" value="1"/>
</dbReference>
<dbReference type="PROSITE" id="PS50949">
    <property type="entry name" value="HTH_GNTR"/>
    <property type="match status" value="1"/>
</dbReference>
<dbReference type="PRINTS" id="PR00035">
    <property type="entry name" value="HTHGNTR"/>
</dbReference>
<dbReference type="InterPro" id="IPR036388">
    <property type="entry name" value="WH-like_DNA-bd_sf"/>
</dbReference>
<dbReference type="PANTHER" id="PTHR43537:SF24">
    <property type="entry name" value="GLUCONATE OPERON TRANSCRIPTIONAL REPRESSOR"/>
    <property type="match status" value="1"/>
</dbReference>
<evidence type="ECO:0000256" key="2">
    <source>
        <dbReference type="ARBA" id="ARBA00023125"/>
    </source>
</evidence>